<reference evidence="9" key="1">
    <citation type="journal article" date="2013" name="Genome Announc.">
        <title>Draft genome sequence of the ascomycete Phaeoacremonium aleophilum strain UCR-PA7, a causal agent of the esca disease complex in grapevines.</title>
        <authorList>
            <person name="Blanco-Ulate B."/>
            <person name="Rolshausen P."/>
            <person name="Cantu D."/>
        </authorList>
    </citation>
    <scope>NUCLEOTIDE SEQUENCE [LARGE SCALE GENOMIC DNA]</scope>
    <source>
        <strain evidence="9">UCR-PA7</strain>
    </source>
</reference>
<evidence type="ECO:0000259" key="7">
    <source>
        <dbReference type="PROSITE" id="PS50801"/>
    </source>
</evidence>
<dbReference type="AlphaFoldDB" id="R8BRW8"/>
<dbReference type="PANTHER" id="PTHR43310">
    <property type="entry name" value="SULFATE TRANSPORTER YBAR-RELATED"/>
    <property type="match status" value="1"/>
</dbReference>
<feature type="domain" description="Cyclic nucleotide-binding" evidence="6">
    <location>
        <begin position="581"/>
        <end position="684"/>
    </location>
</feature>
<dbReference type="FunFam" id="2.60.120.10:FF:000141">
    <property type="entry name" value="Sulfate transporter family protein"/>
    <property type="match status" value="1"/>
</dbReference>
<name>R8BRW8_PHAM7</name>
<dbReference type="HOGENOM" id="CLU_285475_0_0_1"/>
<protein>
    <submittedName>
        <fullName evidence="8">Putative sulfate transporter family protein</fullName>
    </submittedName>
</protein>
<evidence type="ECO:0000256" key="3">
    <source>
        <dbReference type="ARBA" id="ARBA00022989"/>
    </source>
</evidence>
<dbReference type="InterPro" id="IPR036513">
    <property type="entry name" value="STAS_dom_sf"/>
</dbReference>
<dbReference type="Gene3D" id="3.30.750.24">
    <property type="entry name" value="STAS domain"/>
    <property type="match status" value="1"/>
</dbReference>
<dbReference type="InterPro" id="IPR018865">
    <property type="entry name" value="STK19-like"/>
</dbReference>
<dbReference type="InterPro" id="IPR014710">
    <property type="entry name" value="RmlC-like_jellyroll"/>
</dbReference>
<evidence type="ECO:0000256" key="5">
    <source>
        <dbReference type="SAM" id="Phobius"/>
    </source>
</evidence>
<dbReference type="InterPro" id="IPR002645">
    <property type="entry name" value="STAS_dom"/>
</dbReference>
<feature type="transmembrane region" description="Helical" evidence="5">
    <location>
        <begin position="287"/>
        <end position="306"/>
    </location>
</feature>
<dbReference type="CDD" id="cd07042">
    <property type="entry name" value="STAS_SulP_like_sulfate_transporter"/>
    <property type="match status" value="1"/>
</dbReference>
<feature type="transmembrane region" description="Helical" evidence="5">
    <location>
        <begin position="44"/>
        <end position="68"/>
    </location>
</feature>
<feature type="transmembrane region" description="Helical" evidence="5">
    <location>
        <begin position="16"/>
        <end position="37"/>
    </location>
</feature>
<proteinExistence type="predicted"/>
<evidence type="ECO:0000313" key="9">
    <source>
        <dbReference type="Proteomes" id="UP000014074"/>
    </source>
</evidence>
<dbReference type="InterPro" id="IPR011547">
    <property type="entry name" value="SLC26A/SulP_dom"/>
</dbReference>
<evidence type="ECO:0000259" key="6">
    <source>
        <dbReference type="PROSITE" id="PS50042"/>
    </source>
</evidence>
<feature type="domain" description="STAS" evidence="7">
    <location>
        <begin position="387"/>
        <end position="499"/>
    </location>
</feature>
<dbReference type="RefSeq" id="XP_007913183.1">
    <property type="nucleotide sequence ID" value="XM_007914992.1"/>
</dbReference>
<dbReference type="OrthoDB" id="409725at2759"/>
<dbReference type="GO" id="GO:0016020">
    <property type="term" value="C:membrane"/>
    <property type="evidence" value="ECO:0007669"/>
    <property type="project" value="UniProtKB-SubCell"/>
</dbReference>
<gene>
    <name evidence="8" type="ORF">UCRPA7_2416</name>
</gene>
<dbReference type="GeneID" id="19322663"/>
<feature type="transmembrane region" description="Helical" evidence="5">
    <location>
        <begin position="123"/>
        <end position="143"/>
    </location>
</feature>
<dbReference type="InterPro" id="IPR000595">
    <property type="entry name" value="cNMP-bd_dom"/>
</dbReference>
<feature type="transmembrane region" description="Helical" evidence="5">
    <location>
        <begin position="261"/>
        <end position="281"/>
    </location>
</feature>
<keyword evidence="9" id="KW-1185">Reference proteome</keyword>
<dbReference type="CDD" id="cd00038">
    <property type="entry name" value="CAP_ED"/>
    <property type="match status" value="1"/>
</dbReference>
<dbReference type="Pfam" id="PF00916">
    <property type="entry name" value="Sulfate_transp"/>
    <property type="match status" value="1"/>
</dbReference>
<keyword evidence="2 5" id="KW-0812">Transmembrane</keyword>
<dbReference type="KEGG" id="tmn:UCRPA7_2416"/>
<dbReference type="PROSITE" id="PS50801">
    <property type="entry name" value="STAS"/>
    <property type="match status" value="1"/>
</dbReference>
<dbReference type="InterPro" id="IPR018490">
    <property type="entry name" value="cNMP-bd_dom_sf"/>
</dbReference>
<dbReference type="SUPFAM" id="SSF51206">
    <property type="entry name" value="cAMP-binding domain-like"/>
    <property type="match status" value="1"/>
</dbReference>
<feature type="transmembrane region" description="Helical" evidence="5">
    <location>
        <begin position="98"/>
        <end position="114"/>
    </location>
</feature>
<dbReference type="Pfam" id="PF01740">
    <property type="entry name" value="STAS"/>
    <property type="match status" value="1"/>
</dbReference>
<evidence type="ECO:0000256" key="4">
    <source>
        <dbReference type="ARBA" id="ARBA00023136"/>
    </source>
</evidence>
<feature type="transmembrane region" description="Helical" evidence="5">
    <location>
        <begin position="318"/>
        <end position="349"/>
    </location>
</feature>
<comment type="subcellular location">
    <subcellularLocation>
        <location evidence="1">Membrane</location>
        <topology evidence="1">Multi-pass membrane protein</topology>
    </subcellularLocation>
</comment>
<sequence>MAGTIQGILGDENPEAIIATTIVCYCISSMITGAVFFSMGALKFGYLVGFIPRHILIGCIGGVGWFLIQTGFEVSARLEGSFSYDLDTLKIMFQPEKVPLWIIPLALAIILFNLQKRFSDNNLVLPLFICAEPAIFWFFVLALDTLNPAPLRSSGWIFEAPPADEPWWFFYTLFRFDLVHWGAVAECIPAMLALTFFGILHVPINVPALALQTGEDHANLDHELKLHGYSNFLSGCAGSIQNYLVYANSQFFIKSGGNSRLAGFMLAGLTVVVMITGPIIIGFIPVMMVGTLIFVLGFELFLEAVWLPRKKLKFLEYITVVVIVLVMGIYDFVIGIGIGILLAFVSLIFQTSRVSAVTATYAGDIVGSTVRRNPTQQHYLKKVGRQIYLIKLAGFLFFGTVVTLEEKVRELIADNEFSQRPIKYLILDLRQVTGLDYSAGEAFNTISRLLKAKQVVLVLSGVGEEDPIGRELLAVGLGSSDKDTRLMFCPTLNSALESCENELLKTFYTSQDAVQTAHPKPTDSLDVPGKKSLSPALDLISSSPRRSHLHAAARESLTPNEVTRLSRWQNFKEPIRLMLQIFQDLSDKNEDFWVRAKDYFVRRELSEGEIVFRTGEEPNGFFLVEQGILRAEYNLPQGWLCESIVAGTTCGELPFFSETKRTATALAERDTVVWEMDKENWDKMQKEEPDVAQELLRISLKLTSERMSSITSILKKLNRLTAISNCNGGKKKKAANRDNEDEEDFFGDKLDDYGLVKILATDLTLRDVPQAMRYSRERMFTPMPEQGAGMSSTRITEVLNFRRRLPPVTTTAHLQALLLSPTAVERETAELIRAGTVRKIVVLRRGGVGESLVQFSDLERMLKDSSGVDEETKEAFLMFLKENPAAQKVPRARLPPRQADQLVRAGFLTAHLHHDVGTITGTFSRAEDRGTMISLATVSRAASGSLEAVGGQGAVHAAGGTGGGSGGASGGEVGDLSLAVPGNGTFLKLVSAALAHLTSILAKAPYKECPETMLKERWDGGVAKDEARFAAKKERREFVGILPGRTRKWKEFYGLSFEWILHEAVGAGLIEVFDTRSVGRGVRLV</sequence>
<accession>R8BRW8</accession>
<evidence type="ECO:0000256" key="1">
    <source>
        <dbReference type="ARBA" id="ARBA00004141"/>
    </source>
</evidence>
<dbReference type="Gene3D" id="2.60.120.10">
    <property type="entry name" value="Jelly Rolls"/>
    <property type="match status" value="1"/>
</dbReference>
<dbReference type="InterPro" id="IPR052706">
    <property type="entry name" value="Membrane-Transporter-like"/>
</dbReference>
<organism evidence="8 9">
    <name type="scientific">Phaeoacremonium minimum (strain UCR-PA7)</name>
    <name type="common">Esca disease fungus</name>
    <name type="synonym">Togninia minima</name>
    <dbReference type="NCBI Taxonomy" id="1286976"/>
    <lineage>
        <taxon>Eukaryota</taxon>
        <taxon>Fungi</taxon>
        <taxon>Dikarya</taxon>
        <taxon>Ascomycota</taxon>
        <taxon>Pezizomycotina</taxon>
        <taxon>Sordariomycetes</taxon>
        <taxon>Sordariomycetidae</taxon>
        <taxon>Togniniales</taxon>
        <taxon>Togniniaceae</taxon>
        <taxon>Phaeoacremonium</taxon>
    </lineage>
</organism>
<dbReference type="EMBL" id="KB932933">
    <property type="protein sequence ID" value="EOO02091.1"/>
    <property type="molecule type" value="Genomic_DNA"/>
</dbReference>
<dbReference type="Pfam" id="PF10494">
    <property type="entry name" value="Stk19"/>
    <property type="match status" value="1"/>
</dbReference>
<feature type="transmembrane region" description="Helical" evidence="5">
    <location>
        <begin position="178"/>
        <end position="200"/>
    </location>
</feature>
<keyword evidence="3 5" id="KW-1133">Transmembrane helix</keyword>
<dbReference type="SUPFAM" id="SSF52091">
    <property type="entry name" value="SpoIIaa-like"/>
    <property type="match status" value="1"/>
</dbReference>
<dbReference type="PANTHER" id="PTHR43310:SF4">
    <property type="entry name" value="AFR304WP"/>
    <property type="match status" value="1"/>
</dbReference>
<dbReference type="Proteomes" id="UP000014074">
    <property type="component" value="Unassembled WGS sequence"/>
</dbReference>
<dbReference type="PROSITE" id="PS50042">
    <property type="entry name" value="CNMP_BINDING_3"/>
    <property type="match status" value="1"/>
</dbReference>
<evidence type="ECO:0000313" key="8">
    <source>
        <dbReference type="EMBL" id="EOO02091.1"/>
    </source>
</evidence>
<keyword evidence="4 5" id="KW-0472">Membrane</keyword>
<dbReference type="eggNOG" id="KOG0236">
    <property type="taxonomic scope" value="Eukaryota"/>
</dbReference>
<dbReference type="Pfam" id="PF00027">
    <property type="entry name" value="cNMP_binding"/>
    <property type="match status" value="1"/>
</dbReference>
<evidence type="ECO:0000256" key="2">
    <source>
        <dbReference type="ARBA" id="ARBA00022692"/>
    </source>
</evidence>